<evidence type="ECO:0000313" key="5">
    <source>
        <dbReference type="Proteomes" id="UP000023561"/>
    </source>
</evidence>
<dbReference type="InterPro" id="IPR016181">
    <property type="entry name" value="Acyl_CoA_acyltransferase"/>
</dbReference>
<dbReference type="GO" id="GO:0016747">
    <property type="term" value="F:acyltransferase activity, transferring groups other than amino-acyl groups"/>
    <property type="evidence" value="ECO:0007669"/>
    <property type="project" value="InterPro"/>
</dbReference>
<dbReference type="AlphaFoldDB" id="A0A023DJS2"/>
<dbReference type="InterPro" id="IPR000182">
    <property type="entry name" value="GNAT_dom"/>
</dbReference>
<dbReference type="SUPFAM" id="SSF55729">
    <property type="entry name" value="Acyl-CoA N-acyltransferases (Nat)"/>
    <property type="match status" value="1"/>
</dbReference>
<keyword evidence="5" id="KW-1185">Reference proteome</keyword>
<name>A0A023DJS2_9BACL</name>
<accession>A0A023DJS2</accession>
<reference evidence="4 5" key="1">
    <citation type="submission" date="2014-04" db="EMBL/GenBank/DDBJ databases">
        <title>Whole genome shotgun sequence of Geobacillus caldoxylosilyticus NBRC 107762.</title>
        <authorList>
            <person name="Hosoyama A."/>
            <person name="Hosoyama Y."/>
            <person name="Katano-Makiyama Y."/>
            <person name="Tsuchikane K."/>
            <person name="Ohji S."/>
            <person name="Ichikawa N."/>
            <person name="Yamazoe A."/>
            <person name="Fujita N."/>
        </authorList>
    </citation>
    <scope>NUCLEOTIDE SEQUENCE [LARGE SCALE GENOMIC DNA]</scope>
    <source>
        <strain evidence="4 5">NBRC 107762</strain>
    </source>
</reference>
<comment type="caution">
    <text evidence="4">The sequence shown here is derived from an EMBL/GenBank/DDBJ whole genome shotgun (WGS) entry which is preliminary data.</text>
</comment>
<dbReference type="PANTHER" id="PTHR43877:SF2">
    <property type="entry name" value="AMINOALKYLPHOSPHONATE N-ACETYLTRANSFERASE-RELATED"/>
    <property type="match status" value="1"/>
</dbReference>
<dbReference type="InterPro" id="IPR050832">
    <property type="entry name" value="Bact_Acetyltransf"/>
</dbReference>
<evidence type="ECO:0000256" key="1">
    <source>
        <dbReference type="ARBA" id="ARBA00022679"/>
    </source>
</evidence>
<evidence type="ECO:0000256" key="2">
    <source>
        <dbReference type="ARBA" id="ARBA00023315"/>
    </source>
</evidence>
<gene>
    <name evidence="4" type="ORF">GCA01S_062_00100</name>
</gene>
<organism evidence="4 5">
    <name type="scientific">Parageobacillus caldoxylosilyticus NBRC 107762</name>
    <dbReference type="NCBI Taxonomy" id="1220594"/>
    <lineage>
        <taxon>Bacteria</taxon>
        <taxon>Bacillati</taxon>
        <taxon>Bacillota</taxon>
        <taxon>Bacilli</taxon>
        <taxon>Bacillales</taxon>
        <taxon>Anoxybacillaceae</taxon>
        <taxon>Saccharococcus</taxon>
    </lineage>
</organism>
<dbReference type="RefSeq" id="WP_042411347.1">
    <property type="nucleotide sequence ID" value="NZ_BAWO01000062.1"/>
</dbReference>
<dbReference type="Pfam" id="PF00583">
    <property type="entry name" value="Acetyltransf_1"/>
    <property type="match status" value="1"/>
</dbReference>
<dbReference type="PANTHER" id="PTHR43877">
    <property type="entry name" value="AMINOALKYLPHOSPHONATE N-ACETYLTRANSFERASE-RELATED-RELATED"/>
    <property type="match status" value="1"/>
</dbReference>
<evidence type="ECO:0000313" key="4">
    <source>
        <dbReference type="EMBL" id="GAJ41261.1"/>
    </source>
</evidence>
<evidence type="ECO:0000259" key="3">
    <source>
        <dbReference type="PROSITE" id="PS51186"/>
    </source>
</evidence>
<dbReference type="Gene3D" id="3.40.630.30">
    <property type="match status" value="1"/>
</dbReference>
<feature type="domain" description="N-acetyltransferase" evidence="3">
    <location>
        <begin position="1"/>
        <end position="142"/>
    </location>
</feature>
<keyword evidence="1 4" id="KW-0808">Transferase</keyword>
<dbReference type="GeneID" id="301191534"/>
<dbReference type="CDD" id="cd04301">
    <property type="entry name" value="NAT_SF"/>
    <property type="match status" value="1"/>
</dbReference>
<dbReference type="Proteomes" id="UP000023561">
    <property type="component" value="Unassembled WGS sequence"/>
</dbReference>
<sequence length="142" mass="16646">MMIRPARVEDIPKMCNLMFQLTQHEISHRDMENRLNFVNESPFDFLYVCEEKSNIVGVLGFRIRENIEEVSKYGEISVIVVDLENRGKGIGRYLMNYAEQLAKEHGCVGTWLVSGFGREEEAHKFYKQLGYEITGYRFVKRN</sequence>
<dbReference type="PROSITE" id="PS51186">
    <property type="entry name" value="GNAT"/>
    <property type="match status" value="1"/>
</dbReference>
<dbReference type="EMBL" id="BAWO01000062">
    <property type="protein sequence ID" value="GAJ41261.1"/>
    <property type="molecule type" value="Genomic_DNA"/>
</dbReference>
<keyword evidence="2 4" id="KW-0012">Acyltransferase</keyword>
<proteinExistence type="predicted"/>
<dbReference type="OrthoDB" id="9797826at2"/>
<protein>
    <submittedName>
        <fullName evidence="4">Putative acyltransferase</fullName>
    </submittedName>
</protein>